<sequence length="107" mass="11071">MRRVLVLSTPGRGEAQARRVAALLGDLAVGAHAGTVMHTPVKATDKTLEVVQELQADAVVAVSGGSTTELGKAIALRTDLPQIVLPTTYAGSEMTPILGETTLRPQG</sequence>
<feature type="domain" description="Alcohol dehydrogenase iron-type/glycerol dehydrogenase GldA" evidence="2">
    <location>
        <begin position="2"/>
        <end position="99"/>
    </location>
</feature>
<accession>A0A1G5L057</accession>
<evidence type="ECO:0000313" key="3">
    <source>
        <dbReference type="EMBL" id="SCZ06252.1"/>
    </source>
</evidence>
<protein>
    <submittedName>
        <fullName evidence="3">Iron-containing alcohol dehydrogenase</fullName>
    </submittedName>
</protein>
<dbReference type="Proteomes" id="UP000199569">
    <property type="component" value="Unassembled WGS sequence"/>
</dbReference>
<dbReference type="SUPFAM" id="SSF56796">
    <property type="entry name" value="Dehydroquinate synthase-like"/>
    <property type="match status" value="1"/>
</dbReference>
<dbReference type="InterPro" id="IPR001670">
    <property type="entry name" value="ADH_Fe/GldA"/>
</dbReference>
<evidence type="ECO:0000313" key="4">
    <source>
        <dbReference type="Proteomes" id="UP000199569"/>
    </source>
</evidence>
<dbReference type="Pfam" id="PF00465">
    <property type="entry name" value="Fe-ADH"/>
    <property type="match status" value="1"/>
</dbReference>
<dbReference type="EMBL" id="FMVJ01000013">
    <property type="protein sequence ID" value="SCZ06252.1"/>
    <property type="molecule type" value="Genomic_DNA"/>
</dbReference>
<evidence type="ECO:0000256" key="1">
    <source>
        <dbReference type="ARBA" id="ARBA00023002"/>
    </source>
</evidence>
<reference evidence="3 4" key="1">
    <citation type="submission" date="2016-10" db="EMBL/GenBank/DDBJ databases">
        <authorList>
            <person name="de Groot N.N."/>
        </authorList>
    </citation>
    <scope>NUCLEOTIDE SEQUENCE [LARGE SCALE GENOMIC DNA]</scope>
    <source>
        <strain evidence="3 4">CGMCC 1.7666</strain>
    </source>
</reference>
<proteinExistence type="predicted"/>
<gene>
    <name evidence="3" type="ORF">SAMN02927923_03783</name>
</gene>
<dbReference type="GO" id="GO:0016491">
    <property type="term" value="F:oxidoreductase activity"/>
    <property type="evidence" value="ECO:0007669"/>
    <property type="project" value="UniProtKB-KW"/>
</dbReference>
<keyword evidence="1" id="KW-0560">Oxidoreductase</keyword>
<evidence type="ECO:0000259" key="2">
    <source>
        <dbReference type="Pfam" id="PF00465"/>
    </source>
</evidence>
<organism evidence="3 4">
    <name type="scientific">Microvirga guangxiensis</name>
    <dbReference type="NCBI Taxonomy" id="549386"/>
    <lineage>
        <taxon>Bacteria</taxon>
        <taxon>Pseudomonadati</taxon>
        <taxon>Pseudomonadota</taxon>
        <taxon>Alphaproteobacteria</taxon>
        <taxon>Hyphomicrobiales</taxon>
        <taxon>Methylobacteriaceae</taxon>
        <taxon>Microvirga</taxon>
    </lineage>
</organism>
<dbReference type="GO" id="GO:0046872">
    <property type="term" value="F:metal ion binding"/>
    <property type="evidence" value="ECO:0007669"/>
    <property type="project" value="InterPro"/>
</dbReference>
<dbReference type="STRING" id="549386.SAMN02927923_03783"/>
<name>A0A1G5L057_9HYPH</name>
<dbReference type="AlphaFoldDB" id="A0A1G5L057"/>
<dbReference type="Gene3D" id="3.40.50.1970">
    <property type="match status" value="1"/>
</dbReference>
<keyword evidence="4" id="KW-1185">Reference proteome</keyword>